<feature type="region of interest" description="Disordered" evidence="2">
    <location>
        <begin position="1"/>
        <end position="22"/>
    </location>
</feature>
<dbReference type="VEuPathDB" id="FungiDB:DFL_005803"/>
<proteinExistence type="predicted"/>
<dbReference type="InterPro" id="IPR007005">
    <property type="entry name" value="XAP5"/>
</dbReference>
<reference evidence="5 6" key="1">
    <citation type="submission" date="2019-01" db="EMBL/GenBank/DDBJ databases">
        <title>Intercellular communication is required for trap formation in the nematode-trapping fungus Duddingtonia flagrans.</title>
        <authorList>
            <person name="Youssar L."/>
            <person name="Wernet V."/>
            <person name="Hensel N."/>
            <person name="Hildebrandt H.-G."/>
            <person name="Fischer R."/>
        </authorList>
    </citation>
    <scope>NUCLEOTIDE SEQUENCE [LARGE SCALE GENOMIC DNA]</scope>
    <source>
        <strain evidence="5 6">CBS H-5679</strain>
    </source>
</reference>
<dbReference type="Proteomes" id="UP000283090">
    <property type="component" value="Unassembled WGS sequence"/>
</dbReference>
<dbReference type="InterPro" id="IPR048337">
    <property type="entry name" value="FAM50A/XAP5_C"/>
</dbReference>
<feature type="region of interest" description="Disordered" evidence="2">
    <location>
        <begin position="660"/>
        <end position="757"/>
    </location>
</feature>
<dbReference type="GeneID" id="93588114"/>
<evidence type="ECO:0000313" key="5">
    <source>
        <dbReference type="EMBL" id="RVD84035.1"/>
    </source>
</evidence>
<dbReference type="GO" id="GO:0006325">
    <property type="term" value="P:chromatin organization"/>
    <property type="evidence" value="ECO:0007669"/>
    <property type="project" value="TreeGrafter"/>
</dbReference>
<evidence type="ECO:0000256" key="2">
    <source>
        <dbReference type="SAM" id="MobiDB-lite"/>
    </source>
</evidence>
<evidence type="ECO:0000259" key="4">
    <source>
        <dbReference type="Pfam" id="PF20411"/>
    </source>
</evidence>
<feature type="region of interest" description="Disordered" evidence="2">
    <location>
        <begin position="335"/>
        <end position="361"/>
    </location>
</feature>
<feature type="domain" description="DUF6697" evidence="4">
    <location>
        <begin position="389"/>
        <end position="545"/>
    </location>
</feature>
<feature type="compositionally biased region" description="Basic residues" evidence="2">
    <location>
        <begin position="180"/>
        <end position="190"/>
    </location>
</feature>
<feature type="region of interest" description="Disordered" evidence="2">
    <location>
        <begin position="258"/>
        <end position="279"/>
    </location>
</feature>
<feature type="region of interest" description="Disordered" evidence="2">
    <location>
        <begin position="138"/>
        <end position="229"/>
    </location>
</feature>
<feature type="compositionally biased region" description="Basic and acidic residues" evidence="2">
    <location>
        <begin position="906"/>
        <end position="921"/>
    </location>
</feature>
<dbReference type="RefSeq" id="XP_067489579.1">
    <property type="nucleotide sequence ID" value="XM_067635117.1"/>
</dbReference>
<dbReference type="Pfam" id="PF04921">
    <property type="entry name" value="XAP5"/>
    <property type="match status" value="1"/>
</dbReference>
<keyword evidence="6" id="KW-1185">Reference proteome</keyword>
<keyword evidence="1" id="KW-0175">Coiled coil</keyword>
<gene>
    <name evidence="5" type="ORF">DFL_005803</name>
</gene>
<sequence>MAQVAFLRDSSSRPPIPTEPLTPKEWAAFGTAIGESEEDQVPEHLRFHNPAWNLSLLKTLAQKRWGEQGREGELEEPDPIDTSVQIESEDIDMVDKMDTTVNREPSFAEIGAANIMPEGRMRKKAKLDYSGMFLPFQELEEEDGGRKQNSRSSVGETGGGHTSSLSFLGSDTALDSLPKLQHKRRGRPPRKARDTSEFELDVGDLPQNEDIPKGPASPKTNPLPDPDPAVKIQKERRKALIDAGNKMPAMDWLKRSTGAKGELSATPPPSANDLVLPSTDKKNITGYKKRVSLVPGPSQSAHRAVTNTTSHPVKQSTPVDGKIFHKLSSVLPISPPSIIQEDGMNSPTSSEYESVSSENQDTTFPAGQLRLADLPRDIATTIPKPLEYFSRRDHVGPLIGGNHRAVIATTSTRLNAPIQTKGYMAIQPAWNPHAPRKAGENGSMMQLSSTSTDPISKTQANFPLFVARGPHQWEYCGQYKVAEVVKLSAFENWMHLSTGGSKLLRHWGEEILQKRFEWAKALFMQNCGWTEEKWHNATVEDVMGPILAGTVPMHWSPVSWPELNPLNLNFHLSTLLRVRFITTSKHRQPAKLIGKLPYANMPPSNPNSKPPTPAVDRPTHNFRFTSQNETLEDVLKSQTVGLVHLSDFKKRRAELLEQKEREAANANQSTPGSAGGSRAGSVGSDGNVKPPAPKKRKKTATSRGLLSFDDGDDGDDSSAPSITPSPLPTSANPSRGGTPAATSTPPPEKATETSATTTALKRKYNTAVPAPTIITKASLRKEAEMRESLRKEFNKLQESIRAEEISIPFVFYDGTNVPGGECKMKKGEAVWLFLERARRTRGLWHRVSVDDLMFVRGEIIIPHHYEFYYFIVNGTVGPHGKLFDYPSALTLKDGKIDDSSASSSSGKKDKDKKSGGDRPPDDPTLTKVVDRRWYERNKHIFPASMWETFDPNKDYANMIRRDKSENSFFFS</sequence>
<feature type="compositionally biased region" description="Polar residues" evidence="2">
    <location>
        <begin position="297"/>
        <end position="318"/>
    </location>
</feature>
<feature type="coiled-coil region" evidence="1">
    <location>
        <begin position="779"/>
        <end position="806"/>
    </location>
</feature>
<feature type="domain" description="FAM50A/XAP5 C-terminal" evidence="3">
    <location>
        <begin position="803"/>
        <end position="959"/>
    </location>
</feature>
<evidence type="ECO:0000313" key="6">
    <source>
        <dbReference type="Proteomes" id="UP000283090"/>
    </source>
</evidence>
<evidence type="ECO:0000259" key="3">
    <source>
        <dbReference type="Pfam" id="PF04921"/>
    </source>
</evidence>
<protein>
    <submittedName>
        <fullName evidence="5">Uncharacterized protein</fullName>
    </submittedName>
</protein>
<dbReference type="GO" id="GO:0005634">
    <property type="term" value="C:nucleus"/>
    <property type="evidence" value="ECO:0007669"/>
    <property type="project" value="InterPro"/>
</dbReference>
<dbReference type="PANTHER" id="PTHR12722">
    <property type="entry name" value="XAP-5 PROTEIN-RELATED"/>
    <property type="match status" value="1"/>
</dbReference>
<dbReference type="EMBL" id="SAEB01000007">
    <property type="protein sequence ID" value="RVD84035.1"/>
    <property type="molecule type" value="Genomic_DNA"/>
</dbReference>
<feature type="region of interest" description="Disordered" evidence="2">
    <location>
        <begin position="592"/>
        <end position="620"/>
    </location>
</feature>
<dbReference type="InterPro" id="IPR046520">
    <property type="entry name" value="DUF6697"/>
</dbReference>
<feature type="compositionally biased region" description="Polar residues" evidence="2">
    <location>
        <begin position="718"/>
        <end position="735"/>
    </location>
</feature>
<dbReference type="Pfam" id="PF20411">
    <property type="entry name" value="DUF6697"/>
    <property type="match status" value="1"/>
</dbReference>
<evidence type="ECO:0000256" key="1">
    <source>
        <dbReference type="SAM" id="Coils"/>
    </source>
</evidence>
<accession>A0A436ZZ43</accession>
<dbReference type="PANTHER" id="PTHR12722:SF0">
    <property type="entry name" value="PROTEIN FAM50A"/>
    <property type="match status" value="1"/>
</dbReference>
<name>A0A436ZZ43_ARTFL</name>
<dbReference type="STRING" id="97331.A0A436ZZ43"/>
<feature type="compositionally biased region" description="Low complexity" evidence="2">
    <location>
        <begin position="346"/>
        <end position="358"/>
    </location>
</feature>
<comment type="caution">
    <text evidence="5">The sequence shown here is derived from an EMBL/GenBank/DDBJ whole genome shotgun (WGS) entry which is preliminary data.</text>
</comment>
<dbReference type="AlphaFoldDB" id="A0A436ZZ43"/>
<feature type="region of interest" description="Disordered" evidence="2">
    <location>
        <begin position="293"/>
        <end position="318"/>
    </location>
</feature>
<feature type="region of interest" description="Disordered" evidence="2">
    <location>
        <begin position="896"/>
        <end position="927"/>
    </location>
</feature>
<feature type="compositionally biased region" description="Pro residues" evidence="2">
    <location>
        <begin position="603"/>
        <end position="613"/>
    </location>
</feature>
<dbReference type="OrthoDB" id="2757553at2759"/>
<organism evidence="5 6">
    <name type="scientific">Arthrobotrys flagrans</name>
    <name type="common">Nematode-trapping fungus</name>
    <name type="synonym">Trichothecium flagrans</name>
    <dbReference type="NCBI Taxonomy" id="97331"/>
    <lineage>
        <taxon>Eukaryota</taxon>
        <taxon>Fungi</taxon>
        <taxon>Dikarya</taxon>
        <taxon>Ascomycota</taxon>
        <taxon>Pezizomycotina</taxon>
        <taxon>Orbiliomycetes</taxon>
        <taxon>Orbiliales</taxon>
        <taxon>Orbiliaceae</taxon>
        <taxon>Arthrobotrys</taxon>
    </lineage>
</organism>